<dbReference type="Gene3D" id="3.40.50.150">
    <property type="entry name" value="Vaccinia Virus protein VP39"/>
    <property type="match status" value="1"/>
</dbReference>
<protein>
    <recommendedName>
        <fullName evidence="2">Methyltransferase-like protein 5</fullName>
    </recommendedName>
</protein>
<dbReference type="Proteomes" id="UP000087766">
    <property type="component" value="Chromosome 1"/>
</dbReference>
<dbReference type="Pfam" id="PF05175">
    <property type="entry name" value="MTS"/>
    <property type="match status" value="1"/>
</dbReference>
<comment type="similarity">
    <text evidence="1">Belongs to the methyltransferase superfamily. PrmA family.</text>
</comment>
<dbReference type="InterPro" id="IPR002052">
    <property type="entry name" value="DNA_methylase_N6_adenine_CS"/>
</dbReference>
<dbReference type="InterPro" id="IPR029063">
    <property type="entry name" value="SAM-dependent_MTases_sf"/>
</dbReference>
<name>A0A3Q0F3E7_VIGRR</name>
<evidence type="ECO:0000256" key="2">
    <source>
        <dbReference type="ARBA" id="ARBA00041374"/>
    </source>
</evidence>
<dbReference type="OrthoDB" id="7848332at2759"/>
<dbReference type="GeneID" id="106766383"/>
<dbReference type="InterPro" id="IPR007848">
    <property type="entry name" value="Small_mtfrase_dom"/>
</dbReference>
<gene>
    <name evidence="5" type="primary">LOC106766383</name>
</gene>
<dbReference type="CDD" id="cd02440">
    <property type="entry name" value="AdoMet_MTases"/>
    <property type="match status" value="1"/>
</dbReference>
<feature type="domain" description="Methyltransferase small" evidence="3">
    <location>
        <begin position="54"/>
        <end position="152"/>
    </location>
</feature>
<reference evidence="5" key="2">
    <citation type="submission" date="2025-08" db="UniProtKB">
        <authorList>
            <consortium name="RefSeq"/>
        </authorList>
    </citation>
    <scope>IDENTIFICATION</scope>
    <source>
        <tissue evidence="5">Leaf</tissue>
    </source>
</reference>
<dbReference type="PROSITE" id="PS00092">
    <property type="entry name" value="N6_MTASE"/>
    <property type="match status" value="1"/>
</dbReference>
<dbReference type="RefSeq" id="XP_022638545.1">
    <property type="nucleotide sequence ID" value="XM_022782824.1"/>
</dbReference>
<evidence type="ECO:0000256" key="1">
    <source>
        <dbReference type="ARBA" id="ARBA00009741"/>
    </source>
</evidence>
<dbReference type="GO" id="GO:0008988">
    <property type="term" value="F:rRNA (adenine-N6-)-methyltransferase activity"/>
    <property type="evidence" value="ECO:0007669"/>
    <property type="project" value="TreeGrafter"/>
</dbReference>
<evidence type="ECO:0000259" key="3">
    <source>
        <dbReference type="Pfam" id="PF05175"/>
    </source>
</evidence>
<dbReference type="AlphaFoldDB" id="A0A3Q0F3E7"/>
<dbReference type="SUPFAM" id="SSF53335">
    <property type="entry name" value="S-adenosyl-L-methionine-dependent methyltransferases"/>
    <property type="match status" value="1"/>
</dbReference>
<evidence type="ECO:0000313" key="4">
    <source>
        <dbReference type="Proteomes" id="UP000087766"/>
    </source>
</evidence>
<keyword evidence="4" id="KW-1185">Reference proteome</keyword>
<dbReference type="GO" id="GO:0003676">
    <property type="term" value="F:nucleic acid binding"/>
    <property type="evidence" value="ECO:0007669"/>
    <property type="project" value="InterPro"/>
</dbReference>
<dbReference type="STRING" id="3916.A0A3Q0F3E7"/>
<sequence>MIENLGRRKNGSESLNQSPEKMKLKQLEGLLGGLQQFPQPKVELEQYPTGPHIASRMLFTNQAENSFGDVSNKVVADFGCGCGTLGVAAALLSAEHVLSIDIDPESLEIASVNAEELELDIDFIRSNVLDLGWRGSVVDTVIMNPPFGTRKKGADLDFLSVALKVASEAVYSLHKTSTRDHVKRTALRDFNARSAEVICELRFDVPKMYKFHKKKEVDIAVDLWRFVPASHQRSTS</sequence>
<organism evidence="4 5">
    <name type="scientific">Vigna radiata var. radiata</name>
    <name type="common">Mung bean</name>
    <name type="synonym">Phaseolus aureus</name>
    <dbReference type="NCBI Taxonomy" id="3916"/>
    <lineage>
        <taxon>Eukaryota</taxon>
        <taxon>Viridiplantae</taxon>
        <taxon>Streptophyta</taxon>
        <taxon>Embryophyta</taxon>
        <taxon>Tracheophyta</taxon>
        <taxon>Spermatophyta</taxon>
        <taxon>Magnoliopsida</taxon>
        <taxon>eudicotyledons</taxon>
        <taxon>Gunneridae</taxon>
        <taxon>Pentapetalae</taxon>
        <taxon>rosids</taxon>
        <taxon>fabids</taxon>
        <taxon>Fabales</taxon>
        <taxon>Fabaceae</taxon>
        <taxon>Papilionoideae</taxon>
        <taxon>50 kb inversion clade</taxon>
        <taxon>NPAAA clade</taxon>
        <taxon>indigoferoid/millettioid clade</taxon>
        <taxon>Phaseoleae</taxon>
        <taxon>Vigna</taxon>
    </lineage>
</organism>
<evidence type="ECO:0000313" key="5">
    <source>
        <dbReference type="RefSeq" id="XP_022638545.1"/>
    </source>
</evidence>
<accession>A0A3Q0F3E7</accession>
<reference evidence="4" key="1">
    <citation type="journal article" date="2014" name="Nat. Commun.">
        <title>Genome sequence of mungbean and insights into evolution within Vigna species.</title>
        <authorList>
            <person name="Kang Y.J."/>
            <person name="Kim S.K."/>
            <person name="Kim M.Y."/>
            <person name="Lestari P."/>
            <person name="Kim K.H."/>
            <person name="Ha B.K."/>
            <person name="Jun T.H."/>
            <person name="Hwang W.J."/>
            <person name="Lee T."/>
            <person name="Lee J."/>
            <person name="Shim S."/>
            <person name="Yoon M.Y."/>
            <person name="Jang Y.E."/>
            <person name="Han K.S."/>
            <person name="Taeprayoon P."/>
            <person name="Yoon N."/>
            <person name="Somta P."/>
            <person name="Tanya P."/>
            <person name="Kim K.S."/>
            <person name="Gwag J.G."/>
            <person name="Moon J.K."/>
            <person name="Lee Y.H."/>
            <person name="Park B.S."/>
            <person name="Bombarely A."/>
            <person name="Doyle J.J."/>
            <person name="Jackson S.A."/>
            <person name="Schafleitner R."/>
            <person name="Srinives P."/>
            <person name="Varshney R.K."/>
            <person name="Lee S.H."/>
        </authorList>
    </citation>
    <scope>NUCLEOTIDE SEQUENCE [LARGE SCALE GENOMIC DNA]</scope>
    <source>
        <strain evidence="4">cv. VC1973A</strain>
    </source>
</reference>
<dbReference type="PANTHER" id="PTHR23290">
    <property type="entry name" value="RRNA N6-ADENOSINE-METHYLTRANSFERASE METTL5"/>
    <property type="match status" value="1"/>
</dbReference>
<dbReference type="InterPro" id="IPR051720">
    <property type="entry name" value="rRNA_MeTrfase/Polyamine_Synth"/>
</dbReference>
<dbReference type="PANTHER" id="PTHR23290:SF0">
    <property type="entry name" value="RRNA N6-ADENOSINE-METHYLTRANSFERASE METTL5"/>
    <property type="match status" value="1"/>
</dbReference>
<proteinExistence type="inferred from homology"/>